<evidence type="ECO:0000259" key="6">
    <source>
        <dbReference type="Pfam" id="PF00962"/>
    </source>
</evidence>
<keyword evidence="8" id="KW-1185">Reference proteome</keyword>
<evidence type="ECO:0000256" key="5">
    <source>
        <dbReference type="ARBA" id="ARBA00022833"/>
    </source>
</evidence>
<dbReference type="PANTHER" id="PTHR43114:SF6">
    <property type="entry name" value="ADENINE DEAMINASE"/>
    <property type="match status" value="1"/>
</dbReference>
<dbReference type="GO" id="GO:0046872">
    <property type="term" value="F:metal ion binding"/>
    <property type="evidence" value="ECO:0007669"/>
    <property type="project" value="UniProtKB-KW"/>
</dbReference>
<evidence type="ECO:0000313" key="8">
    <source>
        <dbReference type="Proteomes" id="UP000184080"/>
    </source>
</evidence>
<dbReference type="RefSeq" id="WP_073011516.1">
    <property type="nucleotide sequence ID" value="NZ_FQZO01000010.1"/>
</dbReference>
<organism evidence="7 8">
    <name type="scientific">Clostridium amylolyticum</name>
    <dbReference type="NCBI Taxonomy" id="1121298"/>
    <lineage>
        <taxon>Bacteria</taxon>
        <taxon>Bacillati</taxon>
        <taxon>Bacillota</taxon>
        <taxon>Clostridia</taxon>
        <taxon>Eubacteriales</taxon>
        <taxon>Clostridiaceae</taxon>
        <taxon>Clostridium</taxon>
    </lineage>
</organism>
<evidence type="ECO:0000256" key="2">
    <source>
        <dbReference type="ARBA" id="ARBA00006676"/>
    </source>
</evidence>
<dbReference type="Proteomes" id="UP000184080">
    <property type="component" value="Unassembled WGS sequence"/>
</dbReference>
<reference evidence="7 8" key="1">
    <citation type="submission" date="2016-11" db="EMBL/GenBank/DDBJ databases">
        <authorList>
            <person name="Jaros S."/>
            <person name="Januszkiewicz K."/>
            <person name="Wedrychowicz H."/>
        </authorList>
    </citation>
    <scope>NUCLEOTIDE SEQUENCE [LARGE SCALE GENOMIC DNA]</scope>
    <source>
        <strain evidence="7 8">DSM 21864</strain>
    </source>
</reference>
<dbReference type="Pfam" id="PF00962">
    <property type="entry name" value="A_deaminase"/>
    <property type="match status" value="1"/>
</dbReference>
<dbReference type="OrthoDB" id="9779574at2"/>
<dbReference type="GO" id="GO:0005829">
    <property type="term" value="C:cytosol"/>
    <property type="evidence" value="ECO:0007669"/>
    <property type="project" value="TreeGrafter"/>
</dbReference>
<keyword evidence="4" id="KW-0378">Hydrolase</keyword>
<dbReference type="Gene3D" id="3.20.20.140">
    <property type="entry name" value="Metal-dependent hydrolases"/>
    <property type="match status" value="1"/>
</dbReference>
<protein>
    <submittedName>
        <fullName evidence="7">Adenosine deaminase</fullName>
    </submittedName>
</protein>
<dbReference type="GO" id="GO:0000034">
    <property type="term" value="F:adenine deaminase activity"/>
    <property type="evidence" value="ECO:0007669"/>
    <property type="project" value="TreeGrafter"/>
</dbReference>
<keyword evidence="5" id="KW-0862">Zinc</keyword>
<evidence type="ECO:0000256" key="3">
    <source>
        <dbReference type="ARBA" id="ARBA00022723"/>
    </source>
</evidence>
<accession>A0A1M6N194</accession>
<dbReference type="InterPro" id="IPR006330">
    <property type="entry name" value="Ado/ade_deaminase"/>
</dbReference>
<dbReference type="STRING" id="1121298.SAMN05444401_0037"/>
<evidence type="ECO:0000256" key="1">
    <source>
        <dbReference type="ARBA" id="ARBA00001947"/>
    </source>
</evidence>
<feature type="domain" description="Adenosine deaminase" evidence="6">
    <location>
        <begin position="109"/>
        <end position="308"/>
    </location>
</feature>
<dbReference type="AlphaFoldDB" id="A0A1M6N194"/>
<keyword evidence="3" id="KW-0479">Metal-binding</keyword>
<evidence type="ECO:0000256" key="4">
    <source>
        <dbReference type="ARBA" id="ARBA00022801"/>
    </source>
</evidence>
<name>A0A1M6N194_9CLOT</name>
<dbReference type="InterPro" id="IPR001365">
    <property type="entry name" value="A_deaminase_dom"/>
</dbReference>
<sequence>MKDKFIKALESNNLYVVRKIPKSDLHNHITRGGNKRYIEKWVDVSIAKCPKLKDLGEMNKWIAENIKPLCQGRLGYEKRIEAAFVQARMDGIKVLHMSVSIGEEQFYDNSVENLVQAVKRIHKNFAPEISFIPEIAFLSNVSPDEISEKLDEFLDQDYFKSIDMFGDEFVAHKFKKVYRKAKEKGLILKAHVGEFGTADLVKQAVEELELNQVQHGIAAANSKSIMKWLCDNKIQLNVCPTSNVLLSRVDDYKTHPIRKLYDNGVKVTINTDDMIIFDQSVSEEFLNLYNSGLFNAIELNEIRENGLALNNSDYDYALALY</sequence>
<comment type="cofactor">
    <cofactor evidence="1">
        <name>Zn(2+)</name>
        <dbReference type="ChEBI" id="CHEBI:29105"/>
    </cofactor>
</comment>
<dbReference type="GO" id="GO:0006146">
    <property type="term" value="P:adenine catabolic process"/>
    <property type="evidence" value="ECO:0007669"/>
    <property type="project" value="TreeGrafter"/>
</dbReference>
<dbReference type="SUPFAM" id="SSF51556">
    <property type="entry name" value="Metallo-dependent hydrolases"/>
    <property type="match status" value="1"/>
</dbReference>
<dbReference type="InterPro" id="IPR032466">
    <property type="entry name" value="Metal_Hydrolase"/>
</dbReference>
<comment type="similarity">
    <text evidence="2">Belongs to the metallo-dependent hydrolases superfamily. Adenosine and AMP deaminases family.</text>
</comment>
<proteinExistence type="inferred from homology"/>
<dbReference type="PANTHER" id="PTHR43114">
    <property type="entry name" value="ADENINE DEAMINASE"/>
    <property type="match status" value="1"/>
</dbReference>
<dbReference type="EMBL" id="FQZO01000010">
    <property type="protein sequence ID" value="SHJ89454.1"/>
    <property type="molecule type" value="Genomic_DNA"/>
</dbReference>
<dbReference type="GO" id="GO:0043103">
    <property type="term" value="P:hypoxanthine salvage"/>
    <property type="evidence" value="ECO:0007669"/>
    <property type="project" value="TreeGrafter"/>
</dbReference>
<gene>
    <name evidence="7" type="ORF">SAMN05444401_0037</name>
</gene>
<evidence type="ECO:0000313" key="7">
    <source>
        <dbReference type="EMBL" id="SHJ89454.1"/>
    </source>
</evidence>